<dbReference type="InterPro" id="IPR051579">
    <property type="entry name" value="DDR_Transcriptional_Reg"/>
</dbReference>
<dbReference type="GO" id="GO:0005634">
    <property type="term" value="C:nucleus"/>
    <property type="evidence" value="ECO:0007669"/>
    <property type="project" value="UniProtKB-SubCell"/>
</dbReference>
<feature type="non-terminal residue" evidence="7">
    <location>
        <position position="1"/>
    </location>
</feature>
<dbReference type="SUPFAM" id="SSF52113">
    <property type="entry name" value="BRCT domain"/>
    <property type="match status" value="1"/>
</dbReference>
<proteinExistence type="predicted"/>
<keyword evidence="2" id="KW-0597">Phosphoprotein</keyword>
<comment type="caution">
    <text evidence="7">The sequence shown here is derived from an EMBL/GenBank/DDBJ whole genome shotgun (WGS) entry which is preliminary data.</text>
</comment>
<feature type="region of interest" description="Disordered" evidence="6">
    <location>
        <begin position="1"/>
        <end position="176"/>
    </location>
</feature>
<evidence type="ECO:0000256" key="2">
    <source>
        <dbReference type="ARBA" id="ARBA00022553"/>
    </source>
</evidence>
<keyword evidence="8" id="KW-1185">Reference proteome</keyword>
<name>A0AA97NBI2_9PASS</name>
<evidence type="ECO:0000256" key="6">
    <source>
        <dbReference type="SAM" id="MobiDB-lite"/>
    </source>
</evidence>
<dbReference type="PANTHER" id="PTHR23196">
    <property type="entry name" value="PAX TRANSCRIPTION ACTIVATION DOMAIN INTERACTING PROTEIN"/>
    <property type="match status" value="1"/>
</dbReference>
<gene>
    <name evidence="7" type="primary">Mdc1</name>
    <name evidence="7" type="ORF">MENNOV_R15643</name>
</gene>
<evidence type="ECO:0000256" key="3">
    <source>
        <dbReference type="ARBA" id="ARBA00022763"/>
    </source>
</evidence>
<feature type="compositionally biased region" description="Basic and acidic residues" evidence="6">
    <location>
        <begin position="153"/>
        <end position="165"/>
    </location>
</feature>
<feature type="compositionally biased region" description="Basic residues" evidence="6">
    <location>
        <begin position="135"/>
        <end position="144"/>
    </location>
</feature>
<evidence type="ECO:0000313" key="8">
    <source>
        <dbReference type="Proteomes" id="UP000521578"/>
    </source>
</evidence>
<reference evidence="7" key="1">
    <citation type="submission" date="2022-12" db="EMBL/GenBank/DDBJ databases">
        <title>Bird 10,000 Genomes (B10K) Project - Family phase.</title>
        <authorList>
            <person name="Zhang G."/>
        </authorList>
    </citation>
    <scope>NUCLEOTIDE SEQUENCE</scope>
    <source>
        <strain evidence="7">B10K-CU-030-46</strain>
        <tissue evidence="7">Muscle</tissue>
    </source>
</reference>
<feature type="region of interest" description="Disordered" evidence="6">
    <location>
        <begin position="212"/>
        <end position="234"/>
    </location>
</feature>
<dbReference type="GO" id="GO:0006281">
    <property type="term" value="P:DNA repair"/>
    <property type="evidence" value="ECO:0007669"/>
    <property type="project" value="UniProtKB-KW"/>
</dbReference>
<evidence type="ECO:0000256" key="1">
    <source>
        <dbReference type="ARBA" id="ARBA00004123"/>
    </source>
</evidence>
<keyword evidence="4" id="KW-0234">DNA repair</keyword>
<accession>A0AA97NBI2</accession>
<dbReference type="CDD" id="cd17744">
    <property type="entry name" value="BRCT_MDC1_rpt1"/>
    <property type="match status" value="1"/>
</dbReference>
<dbReference type="Proteomes" id="UP000521578">
    <property type="component" value="Unassembled WGS sequence"/>
</dbReference>
<feature type="compositionally biased region" description="Acidic residues" evidence="6">
    <location>
        <begin position="76"/>
        <end position="85"/>
    </location>
</feature>
<feature type="compositionally biased region" description="Basic residues" evidence="6">
    <location>
        <begin position="166"/>
        <end position="176"/>
    </location>
</feature>
<feature type="non-terminal residue" evidence="7">
    <location>
        <position position="381"/>
    </location>
</feature>
<organism evidence="7">
    <name type="scientific">Menura novaehollandiae</name>
    <name type="common">superb lyrebird</name>
    <dbReference type="NCBI Taxonomy" id="47692"/>
    <lineage>
        <taxon>Eukaryota</taxon>
        <taxon>Metazoa</taxon>
        <taxon>Chordata</taxon>
        <taxon>Craniata</taxon>
        <taxon>Vertebrata</taxon>
        <taxon>Euteleostomi</taxon>
        <taxon>Archelosauria</taxon>
        <taxon>Archosauria</taxon>
        <taxon>Dinosauria</taxon>
        <taxon>Saurischia</taxon>
        <taxon>Theropoda</taxon>
        <taxon>Coelurosauria</taxon>
        <taxon>Aves</taxon>
        <taxon>Neognathae</taxon>
        <taxon>Neoaves</taxon>
        <taxon>Telluraves</taxon>
        <taxon>Australaves</taxon>
        <taxon>Passeriformes</taxon>
        <taxon>Menuridae</taxon>
        <taxon>Menura</taxon>
    </lineage>
</organism>
<evidence type="ECO:0000313" key="7">
    <source>
        <dbReference type="EMBL" id="NXE99717.1"/>
    </source>
</evidence>
<evidence type="ECO:0000256" key="4">
    <source>
        <dbReference type="ARBA" id="ARBA00023204"/>
    </source>
</evidence>
<keyword evidence="5" id="KW-0539">Nucleus</keyword>
<dbReference type="EMBL" id="VWPS01000981">
    <property type="protein sequence ID" value="NXE99717.1"/>
    <property type="molecule type" value="Genomic_DNA"/>
</dbReference>
<dbReference type="Gene3D" id="3.40.50.10190">
    <property type="entry name" value="BRCT domain"/>
    <property type="match status" value="2"/>
</dbReference>
<protein>
    <submittedName>
        <fullName evidence="7">MDC1 protein</fullName>
    </submittedName>
</protein>
<comment type="subcellular location">
    <subcellularLocation>
        <location evidence="1">Nucleus</location>
    </subcellularLocation>
</comment>
<dbReference type="AlphaFoldDB" id="A0AA97NBI2"/>
<feature type="compositionally biased region" description="Acidic residues" evidence="6">
    <location>
        <begin position="22"/>
        <end position="32"/>
    </location>
</feature>
<sequence>VGPPNPDVEGSRRGRGALMMDSDTDVEEEGADPDVGSLKRPETAPNVPETPDVAAKPQNPDVPGPKIGRRLLLVDSDTDVEEDPDVGPPKRLKRTQTVPETPGLGAETPDPDIGGPKSRCGIWGSPLCPSPQVRRSQRLAKSRRGGASADPAPDSRGRVQVDKPRPLPRLRPSRRRAQVGVAGVEFVGGSAPISIKGGGWDLGGGMVSPLPPPLQGEEAEPAEGARRKLRPRTAPGPAHIRVLFTGLVATPAMLVALGTLGGTEATSVHDCSHLVTDGIRRTLKFLCAMARGVPISSRGGRVLAPEPFLLRDPPRERLLGFRLGPALVRARGHPLLKGYKVHVTPSVRPCPKDMRDIVICCGGTFLPALPRGHVVRGHGDI</sequence>
<dbReference type="PANTHER" id="PTHR23196:SF34">
    <property type="entry name" value="MEDIATOR OF DNA DAMAGE CHECKPOINT PROTEIN 1"/>
    <property type="match status" value="1"/>
</dbReference>
<evidence type="ECO:0000256" key="5">
    <source>
        <dbReference type="ARBA" id="ARBA00023242"/>
    </source>
</evidence>
<keyword evidence="3" id="KW-0227">DNA damage</keyword>
<dbReference type="InterPro" id="IPR036420">
    <property type="entry name" value="BRCT_dom_sf"/>
</dbReference>